<proteinExistence type="inferred from homology"/>
<evidence type="ECO:0000313" key="12">
    <source>
        <dbReference type="Proteomes" id="UP000826234"/>
    </source>
</evidence>
<evidence type="ECO:0000256" key="5">
    <source>
        <dbReference type="ARBA" id="ARBA00022833"/>
    </source>
</evidence>
<dbReference type="InterPro" id="IPR043136">
    <property type="entry name" value="B30.2/SPRY_sf"/>
</dbReference>
<evidence type="ECO:0000256" key="2">
    <source>
        <dbReference type="ARBA" id="ARBA00022699"/>
    </source>
</evidence>
<dbReference type="SMART" id="SM00589">
    <property type="entry name" value="PRY"/>
    <property type="match status" value="1"/>
</dbReference>
<evidence type="ECO:0000256" key="8">
    <source>
        <dbReference type="SAM" id="Coils"/>
    </source>
</evidence>
<evidence type="ECO:0000256" key="4">
    <source>
        <dbReference type="ARBA" id="ARBA00022771"/>
    </source>
</evidence>
<dbReference type="InterPro" id="IPR003877">
    <property type="entry name" value="SPRY_dom"/>
</dbReference>
<dbReference type="PRINTS" id="PR01407">
    <property type="entry name" value="BUTYPHLNCDUF"/>
</dbReference>
<dbReference type="InterPro" id="IPR001841">
    <property type="entry name" value="Znf_RING"/>
</dbReference>
<dbReference type="Pfam" id="PF13765">
    <property type="entry name" value="PRY"/>
    <property type="match status" value="1"/>
</dbReference>
<dbReference type="InterPro" id="IPR050143">
    <property type="entry name" value="TRIM/RBCC"/>
</dbReference>
<sequence length="449" mass="51656">MAGAAPFPENPVQDLCYEATCPICLEYFTEPVILPECGHNFCRACLIQHWSERDKEAASRLCPQCRAPFQQRSHVIPNWQLASVVEIAKKLGLQKNQIKAEREKTVMAFRQLYQFLEEQERFLLAKMEEVEKEIVKKRDEHLAKLSGELFSLQRLIQDMEDNSQQPTSEILQVRMVLRCHRKEKFEKNVVSPPTLKWEIWDFCDLTPFLVGVMEQFKGNDGWYKFTLHKIQNSLVFGLQSQIAHFTLDPDTAHPRLFLSEDLKSVQYRSKAQVLPSHPDRFNEWESVLGLKSFTTGRYFWEVTVGSEEAWAVGVARRSVKRKGMFDLGPQEGIWAMGKFEGNYRGINLTDNPILFLDRMPKRIRVTLNCEGGRVAFFDASTAALLFTFPTASFAKQALHPWFWLCKKTPGHTVALRLETIVNKFTAVATTQMQPSLPDWAMSKSPACKV</sequence>
<dbReference type="InterPro" id="IPR003879">
    <property type="entry name" value="Butyrophylin_SPRY"/>
</dbReference>
<evidence type="ECO:0000256" key="7">
    <source>
        <dbReference type="PROSITE-ProRule" id="PRU00175"/>
    </source>
</evidence>
<evidence type="ECO:0000313" key="11">
    <source>
        <dbReference type="EMBL" id="KAH0630513.1"/>
    </source>
</evidence>
<dbReference type="SUPFAM" id="SSF49899">
    <property type="entry name" value="Concanavalin A-like lectins/glucanases"/>
    <property type="match status" value="1"/>
</dbReference>
<reference evidence="11 12" key="1">
    <citation type="journal article" date="2022" name="Gigascience">
        <title>A chromosome-level genome assembly and annotation of the desert horned lizard, Phrynosoma platyrhinos, provides insight into chromosomal rearrangements among reptiles.</title>
        <authorList>
            <person name="Koochekian N."/>
            <person name="Ascanio A."/>
            <person name="Farleigh K."/>
            <person name="Card D.C."/>
            <person name="Schield D.R."/>
            <person name="Castoe T.A."/>
            <person name="Jezkova T."/>
        </authorList>
    </citation>
    <scope>NUCLEOTIDE SEQUENCE [LARGE SCALE GENOMIC DNA]</scope>
    <source>
        <strain evidence="11">NK-2021</strain>
    </source>
</reference>
<dbReference type="InterPro" id="IPR027370">
    <property type="entry name" value="Znf-RING_euk"/>
</dbReference>
<keyword evidence="8" id="KW-0175">Coiled coil</keyword>
<accession>A0ABQ7TLG0</accession>
<dbReference type="Pfam" id="PF13445">
    <property type="entry name" value="zf-RING_UBOX"/>
    <property type="match status" value="1"/>
</dbReference>
<dbReference type="Gene3D" id="2.60.120.920">
    <property type="match status" value="1"/>
</dbReference>
<name>A0ABQ7TLG0_PHRPL</name>
<keyword evidence="3" id="KW-0479">Metal-binding</keyword>
<dbReference type="PROSITE" id="PS50188">
    <property type="entry name" value="B302_SPRY"/>
    <property type="match status" value="1"/>
</dbReference>
<comment type="function">
    <text evidence="6">Neurotoxin that produces dose-dependent hypolocomotion and hyperalgesia in mice. May directly act on the central nervous system, as it is 6500-fold more potent when administered intracerebroventricularly than intraperitoneal.</text>
</comment>
<comment type="caution">
    <text evidence="11">The sequence shown here is derived from an EMBL/GenBank/DDBJ whole genome shotgun (WGS) entry which is preliminary data.</text>
</comment>
<dbReference type="InterPro" id="IPR013083">
    <property type="entry name" value="Znf_RING/FYVE/PHD"/>
</dbReference>
<evidence type="ECO:0000256" key="3">
    <source>
        <dbReference type="ARBA" id="ARBA00022723"/>
    </source>
</evidence>
<dbReference type="EMBL" id="JAIPUX010000439">
    <property type="protein sequence ID" value="KAH0630513.1"/>
    <property type="molecule type" value="Genomic_DNA"/>
</dbReference>
<keyword evidence="2" id="KW-0528">Neurotoxin</keyword>
<dbReference type="Gene3D" id="3.30.40.10">
    <property type="entry name" value="Zinc/RING finger domain, C3HC4 (zinc finger)"/>
    <property type="match status" value="1"/>
</dbReference>
<organism evidence="11 12">
    <name type="scientific">Phrynosoma platyrhinos</name>
    <name type="common">Desert horned lizard</name>
    <dbReference type="NCBI Taxonomy" id="52577"/>
    <lineage>
        <taxon>Eukaryota</taxon>
        <taxon>Metazoa</taxon>
        <taxon>Chordata</taxon>
        <taxon>Craniata</taxon>
        <taxon>Vertebrata</taxon>
        <taxon>Euteleostomi</taxon>
        <taxon>Lepidosauria</taxon>
        <taxon>Squamata</taxon>
        <taxon>Bifurcata</taxon>
        <taxon>Unidentata</taxon>
        <taxon>Episquamata</taxon>
        <taxon>Toxicofera</taxon>
        <taxon>Iguania</taxon>
        <taxon>Phrynosomatidae</taxon>
        <taxon>Phrynosomatinae</taxon>
        <taxon>Phrynosoma</taxon>
    </lineage>
</organism>
<keyword evidence="5" id="KW-0862">Zinc</keyword>
<dbReference type="Proteomes" id="UP000826234">
    <property type="component" value="Unassembled WGS sequence"/>
</dbReference>
<keyword evidence="12" id="KW-1185">Reference proteome</keyword>
<protein>
    <submittedName>
        <fullName evidence="11">Uncharacterized protein</fullName>
    </submittedName>
</protein>
<feature type="coiled-coil region" evidence="8">
    <location>
        <begin position="113"/>
        <end position="162"/>
    </location>
</feature>
<comment type="similarity">
    <text evidence="1">Belongs to the ohanin/vespryn family.</text>
</comment>
<dbReference type="CDD" id="cd16594">
    <property type="entry name" value="RING-HC_TRIM7-like_C-IV"/>
    <property type="match status" value="1"/>
</dbReference>
<dbReference type="PROSITE" id="PS00518">
    <property type="entry name" value="ZF_RING_1"/>
    <property type="match status" value="1"/>
</dbReference>
<keyword evidence="2" id="KW-0800">Toxin</keyword>
<dbReference type="SUPFAM" id="SSF57850">
    <property type="entry name" value="RING/U-box"/>
    <property type="match status" value="1"/>
</dbReference>
<evidence type="ECO:0000256" key="1">
    <source>
        <dbReference type="ARBA" id="ARBA00009651"/>
    </source>
</evidence>
<dbReference type="InterPro" id="IPR017907">
    <property type="entry name" value="Znf_RING_CS"/>
</dbReference>
<evidence type="ECO:0000256" key="6">
    <source>
        <dbReference type="ARBA" id="ARBA00034460"/>
    </source>
</evidence>
<dbReference type="SMART" id="SM00184">
    <property type="entry name" value="RING"/>
    <property type="match status" value="1"/>
</dbReference>
<dbReference type="InterPro" id="IPR013320">
    <property type="entry name" value="ConA-like_dom_sf"/>
</dbReference>
<dbReference type="Pfam" id="PF00622">
    <property type="entry name" value="SPRY"/>
    <property type="match status" value="1"/>
</dbReference>
<dbReference type="CDD" id="cd12888">
    <property type="entry name" value="SPRY_PRY_TRIM7_like"/>
    <property type="match status" value="1"/>
</dbReference>
<evidence type="ECO:0000259" key="9">
    <source>
        <dbReference type="PROSITE" id="PS50089"/>
    </source>
</evidence>
<dbReference type="InterPro" id="IPR001870">
    <property type="entry name" value="B30.2/SPRY"/>
</dbReference>
<feature type="domain" description="B30.2/SPRY" evidence="10">
    <location>
        <begin position="225"/>
        <end position="422"/>
    </location>
</feature>
<dbReference type="SMART" id="SM00449">
    <property type="entry name" value="SPRY"/>
    <property type="match status" value="1"/>
</dbReference>
<dbReference type="InterPro" id="IPR006574">
    <property type="entry name" value="PRY"/>
</dbReference>
<dbReference type="PANTHER" id="PTHR24103">
    <property type="entry name" value="E3 UBIQUITIN-PROTEIN LIGASE TRIM"/>
    <property type="match status" value="1"/>
</dbReference>
<feature type="domain" description="RING-type" evidence="9">
    <location>
        <begin position="21"/>
        <end position="66"/>
    </location>
</feature>
<dbReference type="PROSITE" id="PS50089">
    <property type="entry name" value="ZF_RING_2"/>
    <property type="match status" value="1"/>
</dbReference>
<evidence type="ECO:0000259" key="10">
    <source>
        <dbReference type="PROSITE" id="PS50188"/>
    </source>
</evidence>
<keyword evidence="4 7" id="KW-0863">Zinc-finger</keyword>
<gene>
    <name evidence="11" type="ORF">JD844_013601</name>
</gene>